<dbReference type="PANTHER" id="PTHR43861:SF1">
    <property type="entry name" value="TRANS-ACONITATE 2-METHYLTRANSFERASE"/>
    <property type="match status" value="1"/>
</dbReference>
<dbReference type="AlphaFoldDB" id="M0ME67"/>
<comment type="caution">
    <text evidence="2">The sequence shown here is derived from an EMBL/GenBank/DDBJ whole genome shotgun (WGS) entry which is preliminary data.</text>
</comment>
<dbReference type="InterPro" id="IPR013216">
    <property type="entry name" value="Methyltransf_11"/>
</dbReference>
<organism evidence="2 3">
    <name type="scientific">Halococcus saccharolyticus DSM 5350</name>
    <dbReference type="NCBI Taxonomy" id="1227455"/>
    <lineage>
        <taxon>Archaea</taxon>
        <taxon>Methanobacteriati</taxon>
        <taxon>Methanobacteriota</taxon>
        <taxon>Stenosarchaea group</taxon>
        <taxon>Halobacteria</taxon>
        <taxon>Halobacteriales</taxon>
        <taxon>Halococcaceae</taxon>
        <taxon>Halococcus</taxon>
    </lineage>
</organism>
<dbReference type="GO" id="GO:0032259">
    <property type="term" value="P:methylation"/>
    <property type="evidence" value="ECO:0007669"/>
    <property type="project" value="UniProtKB-KW"/>
</dbReference>
<name>M0ME67_9EURY</name>
<keyword evidence="3" id="KW-1185">Reference proteome</keyword>
<keyword evidence="2" id="KW-0830">Ubiquinone</keyword>
<sequence>MTRLTNLDGDTAGVTAMDESVADTVATYERVAPEYRERHADRSVIADAIETFLGALDGIDGDRVLDVGCGPGWESATFREHGLDVTAIDLSRSFLDATGEVASGASRARMDMRTLGVAERSVDGLWACASFLHVPHADASDTLREFRRVLRPNGVFFCAVARGEGERTRGGETYGERDERHFTLYTPEKLRERTIDAGFVVEELHEGSDGEWLHLLARAP</sequence>
<keyword evidence="2" id="KW-0489">Methyltransferase</keyword>
<dbReference type="Gene3D" id="3.40.50.150">
    <property type="entry name" value="Vaccinia Virus protein VP39"/>
    <property type="match status" value="1"/>
</dbReference>
<dbReference type="PATRIC" id="fig|1227455.4.peg.2220"/>
<evidence type="ECO:0000313" key="2">
    <source>
        <dbReference type="EMBL" id="EMA44016.1"/>
    </source>
</evidence>
<dbReference type="Pfam" id="PF08241">
    <property type="entry name" value="Methyltransf_11"/>
    <property type="match status" value="1"/>
</dbReference>
<dbReference type="STRING" id="1227455.C449_10828"/>
<dbReference type="Proteomes" id="UP000011669">
    <property type="component" value="Unassembled WGS sequence"/>
</dbReference>
<reference evidence="2 3" key="1">
    <citation type="journal article" date="2014" name="PLoS Genet.">
        <title>Phylogenetically driven sequencing of extremely halophilic archaea reveals strategies for static and dynamic osmo-response.</title>
        <authorList>
            <person name="Becker E.A."/>
            <person name="Seitzer P.M."/>
            <person name="Tritt A."/>
            <person name="Larsen D."/>
            <person name="Krusor M."/>
            <person name="Yao A.I."/>
            <person name="Wu D."/>
            <person name="Madern D."/>
            <person name="Eisen J.A."/>
            <person name="Darling A.E."/>
            <person name="Facciotti M.T."/>
        </authorList>
    </citation>
    <scope>NUCLEOTIDE SEQUENCE [LARGE SCALE GENOMIC DNA]</scope>
    <source>
        <strain evidence="2 3">DSM 5350</strain>
    </source>
</reference>
<dbReference type="GO" id="GO:0008757">
    <property type="term" value="F:S-adenosylmethionine-dependent methyltransferase activity"/>
    <property type="evidence" value="ECO:0007669"/>
    <property type="project" value="InterPro"/>
</dbReference>
<dbReference type="EMBL" id="AOMD01000025">
    <property type="protein sequence ID" value="EMA44016.1"/>
    <property type="molecule type" value="Genomic_DNA"/>
</dbReference>
<dbReference type="SUPFAM" id="SSF53335">
    <property type="entry name" value="S-adenosyl-L-methionine-dependent methyltransferases"/>
    <property type="match status" value="1"/>
</dbReference>
<dbReference type="PANTHER" id="PTHR43861">
    <property type="entry name" value="TRANS-ACONITATE 2-METHYLTRANSFERASE-RELATED"/>
    <property type="match status" value="1"/>
</dbReference>
<feature type="domain" description="Methyltransferase type 11" evidence="1">
    <location>
        <begin position="65"/>
        <end position="158"/>
    </location>
</feature>
<dbReference type="InParanoid" id="M0ME67"/>
<dbReference type="CDD" id="cd02440">
    <property type="entry name" value="AdoMet_MTases"/>
    <property type="match status" value="1"/>
</dbReference>
<evidence type="ECO:0000313" key="3">
    <source>
        <dbReference type="Proteomes" id="UP000011669"/>
    </source>
</evidence>
<evidence type="ECO:0000259" key="1">
    <source>
        <dbReference type="Pfam" id="PF08241"/>
    </source>
</evidence>
<dbReference type="InterPro" id="IPR029063">
    <property type="entry name" value="SAM-dependent_MTases_sf"/>
</dbReference>
<proteinExistence type="predicted"/>
<keyword evidence="2" id="KW-0808">Transferase</keyword>
<accession>M0ME67</accession>
<protein>
    <submittedName>
        <fullName evidence="2">Ubiquinone/menaquinone biosynthesis methyltransferase UbiE</fullName>
    </submittedName>
</protein>
<gene>
    <name evidence="2" type="ORF">C449_10828</name>
</gene>